<dbReference type="EMBL" id="LXJZ01000190">
    <property type="protein sequence ID" value="OAJ55641.1"/>
    <property type="molecule type" value="Genomic_DNA"/>
</dbReference>
<dbReference type="STRING" id="1462993.A6V36_34420"/>
<dbReference type="Proteomes" id="UP000077961">
    <property type="component" value="Unassembled WGS sequence"/>
</dbReference>
<organism evidence="2 5">
    <name type="scientific">Paraburkholderia ginsengiterrae</name>
    <dbReference type="NCBI Taxonomy" id="1462993"/>
    <lineage>
        <taxon>Bacteria</taxon>
        <taxon>Pseudomonadati</taxon>
        <taxon>Pseudomonadota</taxon>
        <taxon>Betaproteobacteria</taxon>
        <taxon>Burkholderiales</taxon>
        <taxon>Burkholderiaceae</taxon>
        <taxon>Paraburkholderia</taxon>
    </lineage>
</organism>
<evidence type="ECO:0000313" key="4">
    <source>
        <dbReference type="Proteomes" id="UP000077961"/>
    </source>
</evidence>
<accession>A0A1A9N2U3</accession>
<dbReference type="OrthoDB" id="8723461at2"/>
<evidence type="ECO:0000313" key="5">
    <source>
        <dbReference type="Proteomes" id="UP000078116"/>
    </source>
</evidence>
<keyword evidence="4" id="KW-1185">Reference proteome</keyword>
<reference evidence="4 5" key="1">
    <citation type="submission" date="2016-04" db="EMBL/GenBank/DDBJ databases">
        <title>Reclassification of Paraburkholderia panaciterrae (Farh et al. 2015) Dobritsa &amp; Samadpour 2016 as a later homotypic synonym of Paraburkholderia ginsengiterrae (Farh et al. 2015) Dobritsa &amp; Samadpour 2016.</title>
        <authorList>
            <person name="Dobritsa A.P."/>
            <person name="Kutumbaka K."/>
            <person name="Samadpour M."/>
        </authorList>
    </citation>
    <scope>NUCLEOTIDE SEQUENCE [LARGE SCALE GENOMIC DNA]</scope>
    <source>
        <strain evidence="2 5">DCY85</strain>
        <strain evidence="3 4">DCY85-1</strain>
    </source>
</reference>
<feature type="domain" description="Tox-REase-5" evidence="1">
    <location>
        <begin position="127"/>
        <end position="204"/>
    </location>
</feature>
<dbReference type="RefSeq" id="WP_064270077.1">
    <property type="nucleotide sequence ID" value="NZ_LXJZ01000190.1"/>
</dbReference>
<proteinExistence type="predicted"/>
<evidence type="ECO:0000313" key="2">
    <source>
        <dbReference type="EMBL" id="OAJ55263.1"/>
    </source>
</evidence>
<sequence length="231" mass="25541">MAVIVAPAAEGLGALVIRILVALGVGVELSEQATSLSKDKVSDCAESGNQSQCNQCRLQEGFVGQALQPRYVTRGNRINYDYQLYIGNLHAGPERFSYVKRGDNANTEIDLGWQMTKDMFGNGGIYTTTEWSYGGVWFDGFWRSMCTVVEAKANFEDLWNERGNLAKPWGLGIVTGWVSKDYPRQQAAIANTAPQGKLEWHFMQRLPYAKAVETGLPKTVARLTPMPILGL</sequence>
<evidence type="ECO:0000313" key="3">
    <source>
        <dbReference type="EMBL" id="OAJ55641.1"/>
    </source>
</evidence>
<dbReference type="Proteomes" id="UP000078116">
    <property type="component" value="Unassembled WGS sequence"/>
</dbReference>
<name>A0A1A9N2U3_9BURK</name>
<gene>
    <name evidence="3" type="ORF">A6V36_34420</name>
    <name evidence="2" type="ORF">A6V37_33375</name>
</gene>
<dbReference type="EMBL" id="LXKA01000343">
    <property type="protein sequence ID" value="OAJ55263.1"/>
    <property type="molecule type" value="Genomic_DNA"/>
</dbReference>
<dbReference type="AlphaFoldDB" id="A0A1A9N2U3"/>
<dbReference type="InterPro" id="IPR028904">
    <property type="entry name" value="Tox-REase-5_dom"/>
</dbReference>
<protein>
    <recommendedName>
        <fullName evidence="1">Tox-REase-5 domain-containing protein</fullName>
    </recommendedName>
</protein>
<comment type="caution">
    <text evidence="2">The sequence shown here is derived from an EMBL/GenBank/DDBJ whole genome shotgun (WGS) entry which is preliminary data.</text>
</comment>
<dbReference type="Pfam" id="PF15648">
    <property type="entry name" value="Tox-REase-5"/>
    <property type="match status" value="1"/>
</dbReference>
<evidence type="ECO:0000259" key="1">
    <source>
        <dbReference type="Pfam" id="PF15648"/>
    </source>
</evidence>